<dbReference type="CDD" id="cd02968">
    <property type="entry name" value="SCO"/>
    <property type="match status" value="1"/>
</dbReference>
<accession>A0A7X6BH97</accession>
<feature type="binding site" evidence="3">
    <location>
        <position position="92"/>
    </location>
    <ligand>
        <name>Cu cation</name>
        <dbReference type="ChEBI" id="CHEBI:23378"/>
    </ligand>
</feature>
<proteinExistence type="inferred from homology"/>
<dbReference type="EMBL" id="JAATJC010000001">
    <property type="protein sequence ID" value="NJC06728.1"/>
    <property type="molecule type" value="Genomic_DNA"/>
</dbReference>
<dbReference type="PANTHER" id="PTHR12151">
    <property type="entry name" value="ELECTRON TRANSPORT PROTIN SCO1/SENC FAMILY MEMBER"/>
    <property type="match status" value="1"/>
</dbReference>
<evidence type="ECO:0000256" key="5">
    <source>
        <dbReference type="SAM" id="Phobius"/>
    </source>
</evidence>
<dbReference type="PANTHER" id="PTHR12151:SF25">
    <property type="entry name" value="LINALOOL DEHYDRATASE_ISOMERASE DOMAIN-CONTAINING PROTEIN"/>
    <property type="match status" value="1"/>
</dbReference>
<dbReference type="GO" id="GO:0046872">
    <property type="term" value="F:metal ion binding"/>
    <property type="evidence" value="ECO:0007669"/>
    <property type="project" value="UniProtKB-KW"/>
</dbReference>
<keyword evidence="5" id="KW-0472">Membrane</keyword>
<keyword evidence="2 3" id="KW-0186">Copper</keyword>
<comment type="caution">
    <text evidence="7">The sequence shown here is derived from an EMBL/GenBank/DDBJ whole genome shotgun (WGS) entry which is preliminary data.</text>
</comment>
<dbReference type="Proteomes" id="UP000558192">
    <property type="component" value="Unassembled WGS sequence"/>
</dbReference>
<keyword evidence="5" id="KW-0812">Transmembrane</keyword>
<feature type="transmembrane region" description="Helical" evidence="5">
    <location>
        <begin position="12"/>
        <end position="33"/>
    </location>
</feature>
<reference evidence="7 8" key="1">
    <citation type="submission" date="2020-03" db="EMBL/GenBank/DDBJ databases">
        <title>Genomic Encyclopedia of Type Strains, Phase IV (KMG-IV): sequencing the most valuable type-strain genomes for metagenomic binning, comparative biology and taxonomic classification.</title>
        <authorList>
            <person name="Goeker M."/>
        </authorList>
    </citation>
    <scope>NUCLEOTIDE SEQUENCE [LARGE SCALE GENOMIC DNA]</scope>
    <source>
        <strain evidence="7 8">DSM 16846</strain>
    </source>
</reference>
<keyword evidence="3" id="KW-0479">Metal-binding</keyword>
<keyword evidence="4" id="KW-1015">Disulfide bond</keyword>
<comment type="similarity">
    <text evidence="1">Belongs to the SCO1/2 family.</text>
</comment>
<dbReference type="RefSeq" id="WP_168070129.1">
    <property type="nucleotide sequence ID" value="NZ_JAATJC010000001.1"/>
</dbReference>
<evidence type="ECO:0000256" key="3">
    <source>
        <dbReference type="PIRSR" id="PIRSR603782-1"/>
    </source>
</evidence>
<feature type="binding site" evidence="3">
    <location>
        <position position="178"/>
    </location>
    <ligand>
        <name>Cu cation</name>
        <dbReference type="ChEBI" id="CHEBI:23378"/>
    </ligand>
</feature>
<dbReference type="InterPro" id="IPR013766">
    <property type="entry name" value="Thioredoxin_domain"/>
</dbReference>
<sequence length="213" mass="22459">MATEAPASKLKVLRLVLWSLVGLAAVAFAWLLLVRPEGPTVTSRADPGMPGFTIGAPFTLTGSDGKPFNSAQALAGRPYAMFFGFTNCPDVCPNTLGKLAKLRGQLGKGDQAFDIVFVSVDPKRDTPKVVGDYVELFGTPIIGLTGSEEQVAAVAKSHAIYQARVPDKAAPGGYTVDHGSQVLLFGRDGKFVSTIAQEEADAPALDKLKRIVA</sequence>
<feature type="domain" description="Thioredoxin" evidence="6">
    <location>
        <begin position="49"/>
        <end position="213"/>
    </location>
</feature>
<dbReference type="FunFam" id="3.40.30.10:FF:000013">
    <property type="entry name" value="Blast:Protein SCO1 homolog, mitochondrial"/>
    <property type="match status" value="1"/>
</dbReference>
<feature type="binding site" evidence="3">
    <location>
        <position position="88"/>
    </location>
    <ligand>
        <name>Cu cation</name>
        <dbReference type="ChEBI" id="CHEBI:23378"/>
    </ligand>
</feature>
<evidence type="ECO:0000313" key="8">
    <source>
        <dbReference type="Proteomes" id="UP000558192"/>
    </source>
</evidence>
<keyword evidence="5" id="KW-1133">Transmembrane helix</keyword>
<evidence type="ECO:0000259" key="6">
    <source>
        <dbReference type="PROSITE" id="PS51352"/>
    </source>
</evidence>
<name>A0A7X6BH97_9SPHN</name>
<evidence type="ECO:0000313" key="7">
    <source>
        <dbReference type="EMBL" id="NJC06728.1"/>
    </source>
</evidence>
<dbReference type="Gene3D" id="3.40.30.10">
    <property type="entry name" value="Glutaredoxin"/>
    <property type="match status" value="1"/>
</dbReference>
<gene>
    <name evidence="7" type="ORF">GGQ97_002521</name>
</gene>
<dbReference type="SUPFAM" id="SSF52833">
    <property type="entry name" value="Thioredoxin-like"/>
    <property type="match status" value="1"/>
</dbReference>
<evidence type="ECO:0000256" key="1">
    <source>
        <dbReference type="ARBA" id="ARBA00010996"/>
    </source>
</evidence>
<evidence type="ECO:0000256" key="4">
    <source>
        <dbReference type="PIRSR" id="PIRSR603782-2"/>
    </source>
</evidence>
<dbReference type="AlphaFoldDB" id="A0A7X6BH97"/>
<dbReference type="PROSITE" id="PS51352">
    <property type="entry name" value="THIOREDOXIN_2"/>
    <property type="match status" value="1"/>
</dbReference>
<dbReference type="InterPro" id="IPR003782">
    <property type="entry name" value="SCO1/SenC"/>
</dbReference>
<keyword evidence="8" id="KW-1185">Reference proteome</keyword>
<protein>
    <submittedName>
        <fullName evidence="7">Protein SCO1/2</fullName>
    </submittedName>
</protein>
<dbReference type="InterPro" id="IPR036249">
    <property type="entry name" value="Thioredoxin-like_sf"/>
</dbReference>
<feature type="disulfide bond" description="Redox-active" evidence="4">
    <location>
        <begin position="88"/>
        <end position="92"/>
    </location>
</feature>
<organism evidence="7 8">
    <name type="scientific">Sphingomonas kaistensis</name>
    <dbReference type="NCBI Taxonomy" id="298708"/>
    <lineage>
        <taxon>Bacteria</taxon>
        <taxon>Pseudomonadati</taxon>
        <taxon>Pseudomonadota</taxon>
        <taxon>Alphaproteobacteria</taxon>
        <taxon>Sphingomonadales</taxon>
        <taxon>Sphingomonadaceae</taxon>
        <taxon>Sphingomonas</taxon>
    </lineage>
</organism>
<dbReference type="Pfam" id="PF02630">
    <property type="entry name" value="SCO1-SenC"/>
    <property type="match status" value="1"/>
</dbReference>
<evidence type="ECO:0000256" key="2">
    <source>
        <dbReference type="ARBA" id="ARBA00023008"/>
    </source>
</evidence>